<reference evidence="16" key="1">
    <citation type="submission" date="2025-08" db="UniProtKB">
        <authorList>
            <consortium name="RefSeq"/>
        </authorList>
    </citation>
    <scope>IDENTIFICATION</scope>
</reference>
<evidence type="ECO:0000256" key="9">
    <source>
        <dbReference type="ARBA" id="ARBA00047899"/>
    </source>
</evidence>
<evidence type="ECO:0000313" key="16">
    <source>
        <dbReference type="RefSeq" id="XP_030627191.1"/>
    </source>
</evidence>
<feature type="compositionally biased region" description="Polar residues" evidence="12">
    <location>
        <begin position="109"/>
        <end position="129"/>
    </location>
</feature>
<dbReference type="CDD" id="cd06658">
    <property type="entry name" value="STKc_PAK5"/>
    <property type="match status" value="1"/>
</dbReference>
<proteinExistence type="inferred from homology"/>
<dbReference type="PANTHER" id="PTHR45832">
    <property type="entry name" value="SERINE/THREONINE-PROTEIN KINASE SAMKA-RELATED-RELATED"/>
    <property type="match status" value="1"/>
</dbReference>
<dbReference type="OrthoDB" id="1022360at2759"/>
<feature type="compositionally biased region" description="Pro residues" evidence="12">
    <location>
        <begin position="397"/>
        <end position="408"/>
    </location>
</feature>
<dbReference type="InParanoid" id="A0A6J2V7P6"/>
<feature type="region of interest" description="Disordered" evidence="12">
    <location>
        <begin position="346"/>
        <end position="444"/>
    </location>
</feature>
<evidence type="ECO:0000259" key="14">
    <source>
        <dbReference type="PROSITE" id="PS50108"/>
    </source>
</evidence>
<dbReference type="Gene3D" id="1.10.510.10">
    <property type="entry name" value="Transferase(Phosphotransferase) domain 1"/>
    <property type="match status" value="1"/>
</dbReference>
<evidence type="ECO:0000256" key="4">
    <source>
        <dbReference type="ARBA" id="ARBA00022553"/>
    </source>
</evidence>
<dbReference type="PANTHER" id="PTHR45832:SF4">
    <property type="entry name" value="NON-SPECIFIC SERINE_THREONINE PROTEIN KINASE"/>
    <property type="match status" value="1"/>
</dbReference>
<evidence type="ECO:0000256" key="11">
    <source>
        <dbReference type="PROSITE-ProRule" id="PRU10141"/>
    </source>
</evidence>
<evidence type="ECO:0000256" key="3">
    <source>
        <dbReference type="ARBA" id="ARBA00022527"/>
    </source>
</evidence>
<name>A0A6J2V7P6_CHACN</name>
<evidence type="ECO:0000256" key="7">
    <source>
        <dbReference type="ARBA" id="ARBA00022777"/>
    </source>
</evidence>
<keyword evidence="15" id="KW-1185">Reference proteome</keyword>
<feature type="domain" description="CRIB" evidence="14">
    <location>
        <begin position="11"/>
        <end position="24"/>
    </location>
</feature>
<evidence type="ECO:0000256" key="10">
    <source>
        <dbReference type="ARBA" id="ARBA00048679"/>
    </source>
</evidence>
<dbReference type="SMART" id="SM00285">
    <property type="entry name" value="PBD"/>
    <property type="match status" value="1"/>
</dbReference>
<keyword evidence="5" id="KW-0808">Transferase</keyword>
<keyword evidence="4" id="KW-0597">Phosphoprotein</keyword>
<accession>A0A6J2V7P6</accession>
<dbReference type="InterPro" id="IPR051931">
    <property type="entry name" value="PAK3-like"/>
</dbReference>
<dbReference type="PROSITE" id="PS00107">
    <property type="entry name" value="PROTEIN_KINASE_ATP"/>
    <property type="match status" value="1"/>
</dbReference>
<keyword evidence="3" id="KW-0723">Serine/threonine-protein kinase</keyword>
<dbReference type="CDD" id="cd01093">
    <property type="entry name" value="CRIB_PAK_like"/>
    <property type="match status" value="1"/>
</dbReference>
<keyword evidence="7 16" id="KW-0418">Kinase</keyword>
<dbReference type="GO" id="GO:0004674">
    <property type="term" value="F:protein serine/threonine kinase activity"/>
    <property type="evidence" value="ECO:0007669"/>
    <property type="project" value="UniProtKB-KW"/>
</dbReference>
<dbReference type="Pfam" id="PF00069">
    <property type="entry name" value="Pkinase"/>
    <property type="match status" value="1"/>
</dbReference>
<evidence type="ECO:0000256" key="1">
    <source>
        <dbReference type="ARBA" id="ARBA00008874"/>
    </source>
</evidence>
<dbReference type="InterPro" id="IPR036936">
    <property type="entry name" value="CRIB_dom_sf"/>
</dbReference>
<dbReference type="GeneID" id="115809604"/>
<dbReference type="FunFam" id="3.90.810.10:FF:000002">
    <property type="entry name" value="Non-specific serine/threonine protein kinase"/>
    <property type="match status" value="1"/>
</dbReference>
<dbReference type="InterPro" id="IPR033923">
    <property type="entry name" value="PAK_BD"/>
</dbReference>
<dbReference type="InterPro" id="IPR000095">
    <property type="entry name" value="CRIB_dom"/>
</dbReference>
<feature type="compositionally biased region" description="Pro residues" evidence="12">
    <location>
        <begin position="419"/>
        <end position="430"/>
    </location>
</feature>
<dbReference type="InterPro" id="IPR028754">
    <property type="entry name" value="STKc_PAK5"/>
</dbReference>
<protein>
    <recommendedName>
        <fullName evidence="2">non-specific serine/threonine protein kinase</fullName>
        <ecNumber evidence="2">2.7.11.1</ecNumber>
    </recommendedName>
</protein>
<evidence type="ECO:0000259" key="13">
    <source>
        <dbReference type="PROSITE" id="PS50011"/>
    </source>
</evidence>
<dbReference type="GO" id="GO:0006915">
    <property type="term" value="P:apoptotic process"/>
    <property type="evidence" value="ECO:0007669"/>
    <property type="project" value="InterPro"/>
</dbReference>
<comment type="similarity">
    <text evidence="1">Belongs to the protein kinase superfamily. STE Ser/Thr protein kinase family. STE20 subfamily.</text>
</comment>
<dbReference type="EC" id="2.7.11.1" evidence="2"/>
<dbReference type="SUPFAM" id="SSF56112">
    <property type="entry name" value="Protein kinase-like (PK-like)"/>
    <property type="match status" value="1"/>
</dbReference>
<dbReference type="RefSeq" id="XP_030627191.1">
    <property type="nucleotide sequence ID" value="XM_030771331.1"/>
</dbReference>
<dbReference type="GO" id="GO:0007010">
    <property type="term" value="P:cytoskeleton organization"/>
    <property type="evidence" value="ECO:0007669"/>
    <property type="project" value="InterPro"/>
</dbReference>
<dbReference type="Proteomes" id="UP000504632">
    <property type="component" value="Chromosome 4"/>
</dbReference>
<feature type="region of interest" description="Disordered" evidence="12">
    <location>
        <begin position="96"/>
        <end position="133"/>
    </location>
</feature>
<dbReference type="CTD" id="57144"/>
<evidence type="ECO:0000313" key="15">
    <source>
        <dbReference type="Proteomes" id="UP000504632"/>
    </source>
</evidence>
<evidence type="ECO:0000256" key="6">
    <source>
        <dbReference type="ARBA" id="ARBA00022741"/>
    </source>
</evidence>
<feature type="region of interest" description="Disordered" evidence="12">
    <location>
        <begin position="227"/>
        <end position="308"/>
    </location>
</feature>
<organism evidence="15 16">
    <name type="scientific">Chanos chanos</name>
    <name type="common">Milkfish</name>
    <name type="synonym">Mugil chanos</name>
    <dbReference type="NCBI Taxonomy" id="29144"/>
    <lineage>
        <taxon>Eukaryota</taxon>
        <taxon>Metazoa</taxon>
        <taxon>Chordata</taxon>
        <taxon>Craniata</taxon>
        <taxon>Vertebrata</taxon>
        <taxon>Euteleostomi</taxon>
        <taxon>Actinopterygii</taxon>
        <taxon>Neopterygii</taxon>
        <taxon>Teleostei</taxon>
        <taxon>Ostariophysi</taxon>
        <taxon>Gonorynchiformes</taxon>
        <taxon>Chanidae</taxon>
        <taxon>Chanos</taxon>
    </lineage>
</organism>
<dbReference type="FunFam" id="3.30.200.20:FF:000141">
    <property type="entry name" value="Non-specific serine/threonine protein kinase"/>
    <property type="match status" value="1"/>
</dbReference>
<dbReference type="InterPro" id="IPR011009">
    <property type="entry name" value="Kinase-like_dom_sf"/>
</dbReference>
<sequence>MFGKKKKRLEISAPSNFEHRVHTGFDPREQKFTGLPQQWQSLLADTANRPKPMVDPSYITPIQLAPMKTIVRGSRPPKDASINGLLEEFDSISVTRSNSLRKESPPGAHQTSASKQPSANIANPSTTGPEENGFSHYYARYSCDLDSSKDFSQEPYRDKGGYDSEWAIGRHYRFSVKQNGHSIRSPFYPDAMPQKSSDYAKMPPDYHTYLESKVRLSSDEMATGGRDYYRASLGGSSQDYRDQPLGTPSRASLHSEQINYPDGDYGVYGPPLRDEYDKRPKSSYITQTSPQPAIRQRSRSGSGLQEPSLPYSISAFKASPQGHPFSSYTYPRLSETASASQVIDYDRLSRDGSPQVPGVETYPRGPFKLPQSHHPKPSYPPSFQYPPTFHYKSSPYHHPPSQPSPPYTPQGAHSQPSSPYIPPGAYPPPSWGSSSEQPPSRVSHEQFRAALQLVVNPGDPREYLDNFIKIGEGSTGIVCIATEKHSGKQVAVKKMDLRKQQRRELLFNEVVIMRDYHHENVVDMYNSYLVGDELWVVMEFLEGGALTDIVTHTRMNEEQIATVCLSVLRALSYLHTQGVIHRDIKSDSILLTSDGRIKLSDFGFCAQVSKEVPKRKSLVGTPYWMAPEVISRLPYGTEVDVWSLGIMVIEMVDGEPPYFNEPPLQAMRRIRDNLPPRLKESHKVSSVLRAFLDRMLVREPSQRATAQELLQHPFLKLSGPPSCIVPLMRHYRHR</sequence>
<evidence type="ECO:0000256" key="8">
    <source>
        <dbReference type="ARBA" id="ARBA00022840"/>
    </source>
</evidence>
<feature type="compositionally biased region" description="Polar residues" evidence="12">
    <location>
        <begin position="249"/>
        <end position="258"/>
    </location>
</feature>
<dbReference type="PROSITE" id="PS50108">
    <property type="entry name" value="CRIB"/>
    <property type="match status" value="1"/>
</dbReference>
<comment type="catalytic activity">
    <reaction evidence="9">
        <text>L-threonyl-[protein] + ATP = O-phospho-L-threonyl-[protein] + ADP + H(+)</text>
        <dbReference type="Rhea" id="RHEA:46608"/>
        <dbReference type="Rhea" id="RHEA-COMP:11060"/>
        <dbReference type="Rhea" id="RHEA-COMP:11605"/>
        <dbReference type="ChEBI" id="CHEBI:15378"/>
        <dbReference type="ChEBI" id="CHEBI:30013"/>
        <dbReference type="ChEBI" id="CHEBI:30616"/>
        <dbReference type="ChEBI" id="CHEBI:61977"/>
        <dbReference type="ChEBI" id="CHEBI:456216"/>
        <dbReference type="EC" id="2.7.11.1"/>
    </reaction>
</comment>
<evidence type="ECO:0000256" key="2">
    <source>
        <dbReference type="ARBA" id="ARBA00012513"/>
    </source>
</evidence>
<dbReference type="Gene3D" id="3.30.200.20">
    <property type="entry name" value="Phosphorylase Kinase, domain 1"/>
    <property type="match status" value="1"/>
</dbReference>
<keyword evidence="8 11" id="KW-0067">ATP-binding</keyword>
<dbReference type="InterPro" id="IPR017441">
    <property type="entry name" value="Protein_kinase_ATP_BS"/>
</dbReference>
<feature type="domain" description="Protein kinase" evidence="13">
    <location>
        <begin position="464"/>
        <end position="715"/>
    </location>
</feature>
<gene>
    <name evidence="16" type="primary">pak5</name>
</gene>
<comment type="catalytic activity">
    <reaction evidence="10">
        <text>L-seryl-[protein] + ATP = O-phospho-L-seryl-[protein] + ADP + H(+)</text>
        <dbReference type="Rhea" id="RHEA:17989"/>
        <dbReference type="Rhea" id="RHEA-COMP:9863"/>
        <dbReference type="Rhea" id="RHEA-COMP:11604"/>
        <dbReference type="ChEBI" id="CHEBI:15378"/>
        <dbReference type="ChEBI" id="CHEBI:29999"/>
        <dbReference type="ChEBI" id="CHEBI:30616"/>
        <dbReference type="ChEBI" id="CHEBI:83421"/>
        <dbReference type="ChEBI" id="CHEBI:456216"/>
        <dbReference type="EC" id="2.7.11.1"/>
    </reaction>
</comment>
<dbReference type="InterPro" id="IPR000719">
    <property type="entry name" value="Prot_kinase_dom"/>
</dbReference>
<dbReference type="Gene3D" id="3.90.810.10">
    <property type="entry name" value="CRIB domain"/>
    <property type="match status" value="1"/>
</dbReference>
<dbReference type="FunFam" id="1.10.510.10:FF:000073">
    <property type="entry name" value="Non-specific serine/threonine protein kinase"/>
    <property type="match status" value="1"/>
</dbReference>
<evidence type="ECO:0000256" key="12">
    <source>
        <dbReference type="SAM" id="MobiDB-lite"/>
    </source>
</evidence>
<dbReference type="AlphaFoldDB" id="A0A6J2V7P6"/>
<feature type="binding site" evidence="11">
    <location>
        <position position="494"/>
    </location>
    <ligand>
        <name>ATP</name>
        <dbReference type="ChEBI" id="CHEBI:30616"/>
    </ligand>
</feature>
<dbReference type="PROSITE" id="PS50011">
    <property type="entry name" value="PROTEIN_KINASE_DOM"/>
    <property type="match status" value="1"/>
</dbReference>
<dbReference type="GO" id="GO:0005524">
    <property type="term" value="F:ATP binding"/>
    <property type="evidence" value="ECO:0007669"/>
    <property type="project" value="UniProtKB-UniRule"/>
</dbReference>
<evidence type="ECO:0000256" key="5">
    <source>
        <dbReference type="ARBA" id="ARBA00022679"/>
    </source>
</evidence>
<keyword evidence="6 11" id="KW-0547">Nucleotide-binding</keyword>
<dbReference type="Pfam" id="PF00786">
    <property type="entry name" value="PBD"/>
    <property type="match status" value="1"/>
</dbReference>